<keyword evidence="2" id="KW-1185">Reference proteome</keyword>
<dbReference type="EMBL" id="AHMT02000065">
    <property type="protein sequence ID" value="EQA60416.1"/>
    <property type="molecule type" value="Genomic_DNA"/>
</dbReference>
<protein>
    <submittedName>
        <fullName evidence="1">Uncharacterized protein</fullName>
    </submittedName>
</protein>
<name>V6HTC7_9LEPT</name>
<dbReference type="AlphaFoldDB" id="V6HTC7"/>
<evidence type="ECO:0000313" key="2">
    <source>
        <dbReference type="Proteomes" id="UP000018747"/>
    </source>
</evidence>
<dbReference type="OrthoDB" id="343906at2"/>
<accession>V6HTC7</accession>
<dbReference type="Proteomes" id="UP000018747">
    <property type="component" value="Unassembled WGS sequence"/>
</dbReference>
<sequence>MFYFLSIWFRGTEWNSRNKADRPSFQWKLKLQKIDCAGYILKSFYEVNYTIGEETVRGFEELNLKEYFSGDIIT</sequence>
<organism evidence="1 2">
    <name type="scientific">Leptospira alexanderi serovar Manhao 3 str. L 60</name>
    <dbReference type="NCBI Taxonomy" id="1049759"/>
    <lineage>
        <taxon>Bacteria</taxon>
        <taxon>Pseudomonadati</taxon>
        <taxon>Spirochaetota</taxon>
        <taxon>Spirochaetia</taxon>
        <taxon>Leptospirales</taxon>
        <taxon>Leptospiraceae</taxon>
        <taxon>Leptospira</taxon>
    </lineage>
</organism>
<evidence type="ECO:0000313" key="1">
    <source>
        <dbReference type="EMBL" id="EQA60416.1"/>
    </source>
</evidence>
<gene>
    <name evidence="1" type="ORF">LEP1GSC062_0331</name>
</gene>
<reference evidence="1" key="1">
    <citation type="submission" date="2013-05" db="EMBL/GenBank/DDBJ databases">
        <authorList>
            <person name="Harkins D.M."/>
            <person name="Durkin A.S."/>
            <person name="Brinkac L.M."/>
            <person name="Haft D.H."/>
            <person name="Selengut J.D."/>
            <person name="Sanka R."/>
            <person name="DePew J."/>
            <person name="Purushe J."/>
            <person name="Hartskeerl R.A."/>
            <person name="Ahmed A."/>
            <person name="van der Linden H."/>
            <person name="Goris M.G.A."/>
            <person name="Vinetz J.M."/>
            <person name="Sutton G.G."/>
            <person name="Nierman W.C."/>
            <person name="Fouts D.E."/>
        </authorList>
    </citation>
    <scope>NUCLEOTIDE SEQUENCE [LARGE SCALE GENOMIC DNA]</scope>
    <source>
        <strain evidence="1">L 60</strain>
    </source>
</reference>
<proteinExistence type="predicted"/>
<dbReference type="RefSeq" id="WP_010576589.1">
    <property type="nucleotide sequence ID" value="NZ_AHMT02000065.1"/>
</dbReference>
<comment type="caution">
    <text evidence="1">The sequence shown here is derived from an EMBL/GenBank/DDBJ whole genome shotgun (WGS) entry which is preliminary data.</text>
</comment>